<comment type="subcellular location">
    <subcellularLocation>
        <location evidence="2">Cell membrane</location>
        <topology evidence="2">Single-pass membrane protein</topology>
    </subcellularLocation>
</comment>
<keyword evidence="5 10" id="KW-0145">Chemotaxis</keyword>
<gene>
    <name evidence="11" type="ORF">J2S13_000690</name>
</gene>
<dbReference type="GO" id="GO:0005886">
    <property type="term" value="C:plasma membrane"/>
    <property type="evidence" value="ECO:0007669"/>
    <property type="project" value="UniProtKB-SubCell"/>
</dbReference>
<evidence type="ECO:0000256" key="2">
    <source>
        <dbReference type="ARBA" id="ARBA00004162"/>
    </source>
</evidence>
<dbReference type="RefSeq" id="WP_307256281.1">
    <property type="nucleotide sequence ID" value="NZ_JAUSUC010000005.1"/>
</dbReference>
<evidence type="ECO:0000313" key="12">
    <source>
        <dbReference type="Proteomes" id="UP001237207"/>
    </source>
</evidence>
<dbReference type="EMBL" id="JAUSUC010000005">
    <property type="protein sequence ID" value="MDQ0214294.1"/>
    <property type="molecule type" value="Genomic_DNA"/>
</dbReference>
<dbReference type="GO" id="GO:0006935">
    <property type="term" value="P:chemotaxis"/>
    <property type="evidence" value="ECO:0007669"/>
    <property type="project" value="UniProtKB-KW"/>
</dbReference>
<keyword evidence="11" id="KW-0966">Cell projection</keyword>
<evidence type="ECO:0000256" key="10">
    <source>
        <dbReference type="RuleBase" id="RU364125"/>
    </source>
</evidence>
<evidence type="ECO:0000256" key="4">
    <source>
        <dbReference type="ARBA" id="ARBA00022475"/>
    </source>
</evidence>
<dbReference type="Pfam" id="PF03748">
    <property type="entry name" value="FliL"/>
    <property type="match status" value="1"/>
</dbReference>
<feature type="transmembrane region" description="Helical" evidence="10">
    <location>
        <begin position="12"/>
        <end position="33"/>
    </location>
</feature>
<dbReference type="PANTHER" id="PTHR35091:SF2">
    <property type="entry name" value="FLAGELLAR PROTEIN FLIL"/>
    <property type="match status" value="1"/>
</dbReference>
<protein>
    <recommendedName>
        <fullName evidence="10">Flagellar protein FliL</fullName>
    </recommendedName>
</protein>
<accession>A0AAJ1SX87</accession>
<reference evidence="11" key="1">
    <citation type="submission" date="2023-07" db="EMBL/GenBank/DDBJ databases">
        <title>Genomic Encyclopedia of Type Strains, Phase IV (KMG-IV): sequencing the most valuable type-strain genomes for metagenomic binning, comparative biology and taxonomic classification.</title>
        <authorList>
            <person name="Goeker M."/>
        </authorList>
    </citation>
    <scope>NUCLEOTIDE SEQUENCE</scope>
    <source>
        <strain evidence="11">DSM 23947</strain>
    </source>
</reference>
<dbReference type="PANTHER" id="PTHR35091">
    <property type="entry name" value="FLAGELLAR PROTEIN FLIL"/>
    <property type="match status" value="1"/>
</dbReference>
<keyword evidence="9 10" id="KW-0472">Membrane</keyword>
<dbReference type="GO" id="GO:0071978">
    <property type="term" value="P:bacterial-type flagellum-dependent swarming motility"/>
    <property type="evidence" value="ECO:0007669"/>
    <property type="project" value="TreeGrafter"/>
</dbReference>
<evidence type="ECO:0000256" key="9">
    <source>
        <dbReference type="ARBA" id="ARBA00023136"/>
    </source>
</evidence>
<name>A0AAJ1SX87_9BACI</name>
<comment type="caution">
    <text evidence="11">The sequence shown here is derived from an EMBL/GenBank/DDBJ whole genome shotgun (WGS) entry which is preliminary data.</text>
</comment>
<evidence type="ECO:0000256" key="3">
    <source>
        <dbReference type="ARBA" id="ARBA00008281"/>
    </source>
</evidence>
<keyword evidence="11" id="KW-0282">Flagellum</keyword>
<evidence type="ECO:0000256" key="1">
    <source>
        <dbReference type="ARBA" id="ARBA00002254"/>
    </source>
</evidence>
<sequence>MENEKQKNKILSVMLILLTVITLVGAVVIIMILKSSNTGIAKEPKIDEVLEASVDVPELTTNLATNDYIRISFKIETESKEAKKELEKRDFQTKNIIIKELSELKSDDLKGKEGKDRLCDQLKMKLNEVMQEGKVINVYITSYIIQ</sequence>
<keyword evidence="7 10" id="KW-0283">Flagellar rotation</keyword>
<keyword evidence="4 10" id="KW-1003">Cell membrane</keyword>
<evidence type="ECO:0000256" key="7">
    <source>
        <dbReference type="ARBA" id="ARBA00022779"/>
    </source>
</evidence>
<evidence type="ECO:0000256" key="8">
    <source>
        <dbReference type="ARBA" id="ARBA00022989"/>
    </source>
</evidence>
<keyword evidence="8 10" id="KW-1133">Transmembrane helix</keyword>
<dbReference type="InterPro" id="IPR005503">
    <property type="entry name" value="FliL"/>
</dbReference>
<comment type="function">
    <text evidence="1 10">Controls the rotational direction of flagella during chemotaxis.</text>
</comment>
<comment type="similarity">
    <text evidence="3 10">Belongs to the FliL family.</text>
</comment>
<proteinExistence type="inferred from homology"/>
<organism evidence="11 12">
    <name type="scientific">Oikeobacillus pervagus</name>
    <dbReference type="NCBI Taxonomy" id="1325931"/>
    <lineage>
        <taxon>Bacteria</taxon>
        <taxon>Bacillati</taxon>
        <taxon>Bacillota</taxon>
        <taxon>Bacilli</taxon>
        <taxon>Bacillales</taxon>
        <taxon>Bacillaceae</taxon>
        <taxon>Oikeobacillus</taxon>
    </lineage>
</organism>
<evidence type="ECO:0000313" key="11">
    <source>
        <dbReference type="EMBL" id="MDQ0214294.1"/>
    </source>
</evidence>
<dbReference type="NCBIfam" id="NF005826">
    <property type="entry name" value="PRK07718.1"/>
    <property type="match status" value="1"/>
</dbReference>
<keyword evidence="11" id="KW-0969">Cilium</keyword>
<keyword evidence="6 10" id="KW-0812">Transmembrane</keyword>
<dbReference type="AlphaFoldDB" id="A0AAJ1SX87"/>
<keyword evidence="12" id="KW-1185">Reference proteome</keyword>
<dbReference type="GO" id="GO:0009425">
    <property type="term" value="C:bacterial-type flagellum basal body"/>
    <property type="evidence" value="ECO:0007669"/>
    <property type="project" value="InterPro"/>
</dbReference>
<dbReference type="Proteomes" id="UP001237207">
    <property type="component" value="Unassembled WGS sequence"/>
</dbReference>
<evidence type="ECO:0000256" key="6">
    <source>
        <dbReference type="ARBA" id="ARBA00022692"/>
    </source>
</evidence>
<evidence type="ECO:0000256" key="5">
    <source>
        <dbReference type="ARBA" id="ARBA00022500"/>
    </source>
</evidence>